<feature type="transmembrane region" description="Helical" evidence="1">
    <location>
        <begin position="306"/>
        <end position="328"/>
    </location>
</feature>
<feature type="transmembrane region" description="Helical" evidence="1">
    <location>
        <begin position="247"/>
        <end position="266"/>
    </location>
</feature>
<dbReference type="InterPro" id="IPR000595">
    <property type="entry name" value="cNMP-bd_dom"/>
</dbReference>
<evidence type="ECO:0000256" key="1">
    <source>
        <dbReference type="SAM" id="Phobius"/>
    </source>
</evidence>
<feature type="transmembrane region" description="Helical" evidence="1">
    <location>
        <begin position="473"/>
        <end position="493"/>
    </location>
</feature>
<name>A0A367YUU6_9ACTN</name>
<evidence type="ECO:0000259" key="2">
    <source>
        <dbReference type="PROSITE" id="PS50042"/>
    </source>
</evidence>
<evidence type="ECO:0000313" key="4">
    <source>
        <dbReference type="Proteomes" id="UP000252770"/>
    </source>
</evidence>
<keyword evidence="1" id="KW-1133">Transmembrane helix</keyword>
<feature type="transmembrane region" description="Helical" evidence="1">
    <location>
        <begin position="348"/>
        <end position="370"/>
    </location>
</feature>
<feature type="transmembrane region" description="Helical" evidence="1">
    <location>
        <begin position="160"/>
        <end position="180"/>
    </location>
</feature>
<accession>A0A367YUU6</accession>
<sequence length="545" mass="55648">MRTGTGRALRLLVGHRLRRDRWTLLTWVLCFAFLWGGVAALLGQALDAQARRELVALAVTNPGVLFVRGAPQGDGLGSVMMFSVSSFTGVMAGVLGTTTAVRHTRAEEEAGRSELVGGTPVGRRLPALATAVVGVLATLAAGTALALSGLLAGLDPVGTVVAGAGVWGVGSVFTGVGLLAAQALPTARGAGTAAATVVGVAYLLRGLGDAAGTPSDDLLRVDSAWPSLLSPLGWVQQVHGFGEPRPALLLGYPLLTLLLVGVAVTVEGRRQLGTSVVAPGRGPASAASGLGSPLGLVVRTLRGTTLVWLLLGASLGAVAGLLGPRLAAGLAENPQLAALLERLGAAGHGGSMVDTFLVAVLGFVTLLACLQAMQSVIRLRAEELAVGELALTTHPPRSAWFWSHVGFGLVTGCLVVLVAAGTTAATLALDPGAGTAVRMRTVLAVAAADLPLVVVYLAVGAVLVGLLPTTTGWLGWVLLFGLMLVGQFAPLFGPVDWLRLVSPFHHVANPLADDPRWWPSVVMVAVAVAAVLAARAGWCRRDLVR</sequence>
<feature type="transmembrane region" description="Helical" evidence="1">
    <location>
        <begin position="517"/>
        <end position="538"/>
    </location>
</feature>
<dbReference type="AlphaFoldDB" id="A0A367YUU6"/>
<protein>
    <submittedName>
        <fullName evidence="3">Polyketide antibiotic transporter</fullName>
    </submittedName>
</protein>
<dbReference type="EMBL" id="QOUI01000006">
    <property type="protein sequence ID" value="RCK69527.1"/>
    <property type="molecule type" value="Genomic_DNA"/>
</dbReference>
<feature type="transmembrane region" description="Helical" evidence="1">
    <location>
        <begin position="405"/>
        <end position="429"/>
    </location>
</feature>
<reference evidence="3 4" key="1">
    <citation type="submission" date="2018-07" db="EMBL/GenBank/DDBJ databases">
        <title>Desertimonas flava gen. nov. sp. nov.</title>
        <authorList>
            <person name="Liu S."/>
        </authorList>
    </citation>
    <scope>NUCLEOTIDE SEQUENCE [LARGE SCALE GENOMIC DNA]</scope>
    <source>
        <strain evidence="3 4">16Sb5-5</strain>
    </source>
</reference>
<dbReference type="Proteomes" id="UP000252770">
    <property type="component" value="Unassembled WGS sequence"/>
</dbReference>
<comment type="caution">
    <text evidence="3">The sequence shown here is derived from an EMBL/GenBank/DDBJ whole genome shotgun (WGS) entry which is preliminary data.</text>
</comment>
<feature type="transmembrane region" description="Helical" evidence="1">
    <location>
        <begin position="128"/>
        <end position="154"/>
    </location>
</feature>
<feature type="transmembrane region" description="Helical" evidence="1">
    <location>
        <begin position="187"/>
        <end position="204"/>
    </location>
</feature>
<keyword evidence="4" id="KW-1185">Reference proteome</keyword>
<proteinExistence type="predicted"/>
<dbReference type="PROSITE" id="PS50042">
    <property type="entry name" value="CNMP_BINDING_3"/>
    <property type="match status" value="1"/>
</dbReference>
<evidence type="ECO:0000313" key="3">
    <source>
        <dbReference type="EMBL" id="RCK69527.1"/>
    </source>
</evidence>
<feature type="domain" description="Cyclic nucleotide-binding" evidence="2">
    <location>
        <begin position="350"/>
        <end position="399"/>
    </location>
</feature>
<keyword evidence="1" id="KW-0812">Transmembrane</keyword>
<dbReference type="RefSeq" id="WP_114126845.1">
    <property type="nucleotide sequence ID" value="NZ_QOUI01000006.1"/>
</dbReference>
<gene>
    <name evidence="3" type="ORF">DT076_11740</name>
</gene>
<keyword evidence="1" id="KW-0472">Membrane</keyword>
<feature type="transmembrane region" description="Helical" evidence="1">
    <location>
        <begin position="21"/>
        <end position="42"/>
    </location>
</feature>
<feature type="transmembrane region" description="Helical" evidence="1">
    <location>
        <begin position="441"/>
        <end position="466"/>
    </location>
</feature>
<organism evidence="3 4">
    <name type="scientific">Desertihabitans brevis</name>
    <dbReference type="NCBI Taxonomy" id="2268447"/>
    <lineage>
        <taxon>Bacteria</taxon>
        <taxon>Bacillati</taxon>
        <taxon>Actinomycetota</taxon>
        <taxon>Actinomycetes</taxon>
        <taxon>Propionibacteriales</taxon>
        <taxon>Propionibacteriaceae</taxon>
        <taxon>Desertihabitans</taxon>
    </lineage>
</organism>
<feature type="transmembrane region" description="Helical" evidence="1">
    <location>
        <begin position="75"/>
        <end position="95"/>
    </location>
</feature>